<reference evidence="10 11" key="1">
    <citation type="submission" date="2016-10" db="EMBL/GenBank/DDBJ databases">
        <authorList>
            <person name="de Groot N.N."/>
        </authorList>
    </citation>
    <scope>NUCLEOTIDE SEQUENCE [LARGE SCALE GENOMIC DNA]</scope>
    <source>
        <strain evidence="10 11">DSM 17890</strain>
    </source>
</reference>
<dbReference type="PROSITE" id="PS00455">
    <property type="entry name" value="AMP_BINDING"/>
    <property type="match status" value="1"/>
</dbReference>
<dbReference type="Proteomes" id="UP000199118">
    <property type="component" value="Unassembled WGS sequence"/>
</dbReference>
<evidence type="ECO:0000259" key="8">
    <source>
        <dbReference type="Pfam" id="PF00501"/>
    </source>
</evidence>
<dbReference type="PANTHER" id="PTHR43767:SF8">
    <property type="entry name" value="LONG-CHAIN-FATTY-ACID--COA LIGASE"/>
    <property type="match status" value="1"/>
</dbReference>
<dbReference type="AlphaFoldDB" id="A0A1H3B1X2"/>
<evidence type="ECO:0000259" key="9">
    <source>
        <dbReference type="Pfam" id="PF13193"/>
    </source>
</evidence>
<evidence type="ECO:0000313" key="10">
    <source>
        <dbReference type="EMBL" id="SDX36000.1"/>
    </source>
</evidence>
<keyword evidence="11" id="KW-1185">Reference proteome</keyword>
<evidence type="ECO:0000256" key="1">
    <source>
        <dbReference type="ARBA" id="ARBA00004170"/>
    </source>
</evidence>
<dbReference type="InterPro" id="IPR000873">
    <property type="entry name" value="AMP-dep_synth/lig_dom"/>
</dbReference>
<dbReference type="Pfam" id="PF13193">
    <property type="entry name" value="AMP-binding_C"/>
    <property type="match status" value="1"/>
</dbReference>
<sequence length="524" mass="55308">MSGPALTLGGLNDAAPAHRVALAFPEGSASFGDLVARSSRLARLLAARGVARGDRVGLWMPNRPEWMVAALACWRLGAGVFALNPRLRAGDMGKLIAQSGIRALIVEGETGEAPWAEILREIPEERRASLALLVSADAAPEILPGLPQVAMTEADALSAAPLDDARPGDVAMVFATSGTTSGPKLVLHSHERLAAQARDIAARLLPDPAGARPLLSIPFAGAFGFTIALMSLASAATLLVERRFVPAESVARIRASGVTHLYGTDDMADKWLEAAEETPAFPGVSYMGFAAYTPNLGDIAERAEARGLRMIGMYGMSELLAFFSAQPADAPAAERGNGGGHALCPTARMRVCHPDDDRELPLGEAGELQVLSPNRFLEYLDNPEANAGAFADGGWFRTGDLARMTPDGRMVFLSRIKDVLRLGGWLTDPAEIEAVVRAQPGVASAQVVAIPMDRSVRPVACVIARAGETPDEAAIIAACQAELAIWKAPVRVLTFDDFPVTDSPNGAKVQRNVLRDRAAARLGA</sequence>
<name>A0A1H3B1X2_9RHOB</name>
<dbReference type="EMBL" id="FNMZ01000004">
    <property type="protein sequence ID" value="SDX36000.1"/>
    <property type="molecule type" value="Genomic_DNA"/>
</dbReference>
<dbReference type="GO" id="GO:0004467">
    <property type="term" value="F:long-chain fatty acid-CoA ligase activity"/>
    <property type="evidence" value="ECO:0007669"/>
    <property type="project" value="UniProtKB-EC"/>
</dbReference>
<dbReference type="InterPro" id="IPR042099">
    <property type="entry name" value="ANL_N_sf"/>
</dbReference>
<keyword evidence="3" id="KW-0436">Ligase</keyword>
<dbReference type="OrthoDB" id="8185589at2"/>
<accession>A0A1H3B1X2</accession>
<protein>
    <recommendedName>
        <fullName evidence="6">Long-chain-fatty-acid--CoA ligase</fullName>
        <ecNumber evidence="5">6.2.1.3</ecNumber>
    </recommendedName>
    <alternativeName>
        <fullName evidence="7">Long-chain acyl-CoA synthetase</fullName>
    </alternativeName>
</protein>
<feature type="domain" description="AMP-dependent synthetase/ligase" evidence="8">
    <location>
        <begin position="17"/>
        <end position="380"/>
    </location>
</feature>
<keyword evidence="4" id="KW-0472">Membrane</keyword>
<dbReference type="RefSeq" id="WP_092682839.1">
    <property type="nucleotide sequence ID" value="NZ_FNMZ01000004.1"/>
</dbReference>
<dbReference type="Gene3D" id="3.40.50.12780">
    <property type="entry name" value="N-terminal domain of ligase-like"/>
    <property type="match status" value="1"/>
</dbReference>
<evidence type="ECO:0000256" key="3">
    <source>
        <dbReference type="ARBA" id="ARBA00022598"/>
    </source>
</evidence>
<evidence type="ECO:0000256" key="4">
    <source>
        <dbReference type="ARBA" id="ARBA00023136"/>
    </source>
</evidence>
<dbReference type="EC" id="6.2.1.3" evidence="5"/>
<dbReference type="PANTHER" id="PTHR43767">
    <property type="entry name" value="LONG-CHAIN-FATTY-ACID--COA LIGASE"/>
    <property type="match status" value="1"/>
</dbReference>
<dbReference type="Pfam" id="PF00501">
    <property type="entry name" value="AMP-binding"/>
    <property type="match status" value="1"/>
</dbReference>
<evidence type="ECO:0000256" key="2">
    <source>
        <dbReference type="ARBA" id="ARBA00005005"/>
    </source>
</evidence>
<dbReference type="STRING" id="356660.SAMN05444336_104409"/>
<dbReference type="InterPro" id="IPR025110">
    <property type="entry name" value="AMP-bd_C"/>
</dbReference>
<dbReference type="InterPro" id="IPR050237">
    <property type="entry name" value="ATP-dep_AMP-bd_enzyme"/>
</dbReference>
<proteinExistence type="predicted"/>
<dbReference type="SUPFAM" id="SSF56801">
    <property type="entry name" value="Acetyl-CoA synthetase-like"/>
    <property type="match status" value="1"/>
</dbReference>
<organism evidence="10 11">
    <name type="scientific">Albimonas donghaensis</name>
    <dbReference type="NCBI Taxonomy" id="356660"/>
    <lineage>
        <taxon>Bacteria</taxon>
        <taxon>Pseudomonadati</taxon>
        <taxon>Pseudomonadota</taxon>
        <taxon>Alphaproteobacteria</taxon>
        <taxon>Rhodobacterales</taxon>
        <taxon>Paracoccaceae</taxon>
        <taxon>Albimonas</taxon>
    </lineage>
</organism>
<comment type="subcellular location">
    <subcellularLocation>
        <location evidence="1">Membrane</location>
        <topology evidence="1">Peripheral membrane protein</topology>
    </subcellularLocation>
</comment>
<evidence type="ECO:0000256" key="6">
    <source>
        <dbReference type="ARBA" id="ARBA00039545"/>
    </source>
</evidence>
<gene>
    <name evidence="10" type="ORF">SAMN05444336_104409</name>
</gene>
<dbReference type="InterPro" id="IPR045851">
    <property type="entry name" value="AMP-bd_C_sf"/>
</dbReference>
<evidence type="ECO:0000313" key="11">
    <source>
        <dbReference type="Proteomes" id="UP000199118"/>
    </source>
</evidence>
<evidence type="ECO:0000256" key="7">
    <source>
        <dbReference type="ARBA" id="ARBA00042773"/>
    </source>
</evidence>
<dbReference type="Gene3D" id="3.30.300.30">
    <property type="match status" value="1"/>
</dbReference>
<dbReference type="GO" id="GO:0016020">
    <property type="term" value="C:membrane"/>
    <property type="evidence" value="ECO:0007669"/>
    <property type="project" value="UniProtKB-SubCell"/>
</dbReference>
<evidence type="ECO:0000256" key="5">
    <source>
        <dbReference type="ARBA" id="ARBA00026121"/>
    </source>
</evidence>
<feature type="domain" description="AMP-binding enzyme C-terminal" evidence="9">
    <location>
        <begin position="431"/>
        <end position="503"/>
    </location>
</feature>
<dbReference type="InterPro" id="IPR020845">
    <property type="entry name" value="AMP-binding_CS"/>
</dbReference>
<comment type="pathway">
    <text evidence="2">Lipid metabolism; fatty acid beta-oxidation.</text>
</comment>